<comment type="similarity">
    <text evidence="2">Belongs to the TADA1 family.</text>
</comment>
<evidence type="ECO:0000256" key="3">
    <source>
        <dbReference type="ARBA" id="ARBA00023015"/>
    </source>
</evidence>
<keyword evidence="7" id="KW-1185">Reference proteome</keyword>
<name>T1HRU0_RHOPR</name>
<keyword evidence="5" id="KW-0539">Nucleus</keyword>
<dbReference type="InParanoid" id="T1HRU0"/>
<organism evidence="6 7">
    <name type="scientific">Rhodnius prolixus</name>
    <name type="common">Triatomid bug</name>
    <dbReference type="NCBI Taxonomy" id="13249"/>
    <lineage>
        <taxon>Eukaryota</taxon>
        <taxon>Metazoa</taxon>
        <taxon>Ecdysozoa</taxon>
        <taxon>Arthropoda</taxon>
        <taxon>Hexapoda</taxon>
        <taxon>Insecta</taxon>
        <taxon>Pterygota</taxon>
        <taxon>Neoptera</taxon>
        <taxon>Paraneoptera</taxon>
        <taxon>Hemiptera</taxon>
        <taxon>Heteroptera</taxon>
        <taxon>Panheteroptera</taxon>
        <taxon>Cimicomorpha</taxon>
        <taxon>Reduviidae</taxon>
        <taxon>Triatominae</taxon>
        <taxon>Rhodnius</taxon>
    </lineage>
</organism>
<dbReference type="PANTHER" id="PTHR21277:SF5">
    <property type="entry name" value="TRANSCRIPTIONAL ADAPTER 1"/>
    <property type="match status" value="1"/>
</dbReference>
<dbReference type="EMBL" id="ACPB03010477">
    <property type="status" value="NOT_ANNOTATED_CDS"/>
    <property type="molecule type" value="Genomic_DNA"/>
</dbReference>
<evidence type="ECO:0000256" key="5">
    <source>
        <dbReference type="ARBA" id="ARBA00023242"/>
    </source>
</evidence>
<dbReference type="GO" id="GO:0006357">
    <property type="term" value="P:regulation of transcription by RNA polymerase II"/>
    <property type="evidence" value="ECO:0007669"/>
    <property type="project" value="TreeGrafter"/>
</dbReference>
<comment type="subcellular location">
    <subcellularLocation>
        <location evidence="1">Nucleus</location>
    </subcellularLocation>
</comment>
<dbReference type="HOGENOM" id="CLU_1186296_0_0_1"/>
<dbReference type="AlphaFoldDB" id="T1HRU0"/>
<dbReference type="PANTHER" id="PTHR21277">
    <property type="entry name" value="TRANSCRIPTIONAL ADAPTER 1"/>
    <property type="match status" value="1"/>
</dbReference>
<protein>
    <submittedName>
        <fullName evidence="6">Transcriptional adapter 1</fullName>
    </submittedName>
</protein>
<dbReference type="GO" id="GO:0000124">
    <property type="term" value="C:SAGA complex"/>
    <property type="evidence" value="ECO:0007669"/>
    <property type="project" value="UniProtKB-ARBA"/>
</dbReference>
<accession>T1HRU0</accession>
<keyword evidence="4" id="KW-0804">Transcription</keyword>
<sequence length="234" mass="26820">MTRQLKQVLLLRTALLKTLDPEKERHYCELLNLWLRKRCTREEFDSNVTKLLSGTGVKIHIKFLTSLSKISCGLMALPLISNKRPVRRLDNTDNLLFYKFIDKTLACPAICSARFLVNAWQSGIISVHPQVGELLHLALIYFLKELIFTVIAIKRSYKLKSNHLKYLEGVKKQEDVNFKLPSGFVKMSSISSRDLILALQLNPWLVRMGFSKYVEQVINGPFTNNVATLMPLTV</sequence>
<keyword evidence="3" id="KW-0805">Transcription regulation</keyword>
<evidence type="ECO:0000256" key="1">
    <source>
        <dbReference type="ARBA" id="ARBA00004123"/>
    </source>
</evidence>
<dbReference type="GO" id="GO:0005634">
    <property type="term" value="C:nucleus"/>
    <property type="evidence" value="ECO:0007669"/>
    <property type="project" value="UniProtKB-SubCell"/>
</dbReference>
<dbReference type="VEuPathDB" id="VectorBase:RPRC006760"/>
<dbReference type="InterPro" id="IPR024738">
    <property type="entry name" value="Hfi1/Tada1"/>
</dbReference>
<evidence type="ECO:0000256" key="4">
    <source>
        <dbReference type="ARBA" id="ARBA00023163"/>
    </source>
</evidence>
<dbReference type="GO" id="GO:0003713">
    <property type="term" value="F:transcription coactivator activity"/>
    <property type="evidence" value="ECO:0007669"/>
    <property type="project" value="TreeGrafter"/>
</dbReference>
<evidence type="ECO:0000313" key="7">
    <source>
        <dbReference type="Proteomes" id="UP000015103"/>
    </source>
</evidence>
<evidence type="ECO:0000313" key="6">
    <source>
        <dbReference type="EnsemblMetazoa" id="RPRC006760-PA"/>
    </source>
</evidence>
<dbReference type="Proteomes" id="UP000015103">
    <property type="component" value="Unassembled WGS sequence"/>
</dbReference>
<reference evidence="6" key="1">
    <citation type="submission" date="2015-05" db="UniProtKB">
        <authorList>
            <consortium name="EnsemblMetazoa"/>
        </authorList>
    </citation>
    <scope>IDENTIFICATION</scope>
</reference>
<proteinExistence type="inferred from homology"/>
<evidence type="ECO:0000256" key="2">
    <source>
        <dbReference type="ARBA" id="ARBA00010314"/>
    </source>
</evidence>
<dbReference type="EnsemblMetazoa" id="RPRC006760-RA">
    <property type="protein sequence ID" value="RPRC006760-PA"/>
    <property type="gene ID" value="RPRC006760"/>
</dbReference>